<dbReference type="EMBL" id="VKGK01000018">
    <property type="protein sequence ID" value="TRY13591.1"/>
    <property type="molecule type" value="Genomic_DNA"/>
</dbReference>
<organism evidence="1 2">
    <name type="scientific">Shewanella hanedai</name>
    <name type="common">Alteromonas hanedai</name>
    <dbReference type="NCBI Taxonomy" id="25"/>
    <lineage>
        <taxon>Bacteria</taxon>
        <taxon>Pseudomonadati</taxon>
        <taxon>Pseudomonadota</taxon>
        <taxon>Gammaproteobacteria</taxon>
        <taxon>Alteromonadales</taxon>
        <taxon>Shewanellaceae</taxon>
        <taxon>Shewanella</taxon>
    </lineage>
</organism>
<evidence type="ECO:0000313" key="1">
    <source>
        <dbReference type="EMBL" id="TRY13591.1"/>
    </source>
</evidence>
<protein>
    <submittedName>
        <fullName evidence="1">Uncharacterized protein</fullName>
    </submittedName>
</protein>
<dbReference type="Proteomes" id="UP000318126">
    <property type="component" value="Unassembled WGS sequence"/>
</dbReference>
<evidence type="ECO:0000313" key="2">
    <source>
        <dbReference type="Proteomes" id="UP000318126"/>
    </source>
</evidence>
<keyword evidence="2" id="KW-1185">Reference proteome</keyword>
<reference evidence="2" key="1">
    <citation type="submission" date="2019-07" db="EMBL/GenBank/DDBJ databases">
        <title>Shewanella sp. YLB-08 draft genomic sequence.</title>
        <authorList>
            <person name="Yu L."/>
        </authorList>
    </citation>
    <scope>NUCLEOTIDE SEQUENCE [LARGE SCALE GENOMIC DNA]</scope>
    <source>
        <strain evidence="2">JCM 20706</strain>
    </source>
</reference>
<dbReference type="AlphaFoldDB" id="A0A553JMD8"/>
<gene>
    <name evidence="1" type="ORF">FN961_15255</name>
</gene>
<sequence>MDRTLAAMLARADADPQQGQPTPLVDAALEIVNDIALSYIEKQLQIDTLQQQAKDRELELFGEVWESLHAITPLEEITAADGKPVTGKPE</sequence>
<dbReference type="OrthoDB" id="6266939at2"/>
<comment type="caution">
    <text evidence="1">The sequence shown here is derived from an EMBL/GenBank/DDBJ whole genome shotgun (WGS) entry which is preliminary data.</text>
</comment>
<dbReference type="RefSeq" id="WP_144041037.1">
    <property type="nucleotide sequence ID" value="NZ_BMPL01000011.1"/>
</dbReference>
<name>A0A553JMD8_SHEHA</name>
<accession>A0A553JMD8</accession>
<proteinExistence type="predicted"/>